<reference evidence="6 7" key="1">
    <citation type="journal article" date="2011" name="Proc. Natl. Acad. Sci. U.S.A.">
        <title>Evolutionary erosion of yeast sex chromosomes by mating-type switching accidents.</title>
        <authorList>
            <person name="Gordon J.L."/>
            <person name="Armisen D."/>
            <person name="Proux-Wera E."/>
            <person name="Oheigeartaigh S.S."/>
            <person name="Byrne K.P."/>
            <person name="Wolfe K.H."/>
        </authorList>
    </citation>
    <scope>NUCLEOTIDE SEQUENCE [LARGE SCALE GENOMIC DNA]</scope>
    <source>
        <strain evidence="7">ATCC 10597 / BCRC 20456 / CBS 421 / NBRC 0211 / NRRL Y-12639</strain>
    </source>
</reference>
<dbReference type="STRING" id="1071378.G0W6V5"/>
<feature type="region of interest" description="Disordered" evidence="3">
    <location>
        <begin position="1"/>
        <end position="32"/>
    </location>
</feature>
<dbReference type="EMBL" id="HE580268">
    <property type="protein sequence ID" value="CCD23516.1"/>
    <property type="molecule type" value="Genomic_DNA"/>
</dbReference>
<dbReference type="OMA" id="TVCIAEC"/>
<proteinExistence type="predicted"/>
<dbReference type="Proteomes" id="UP000000689">
    <property type="component" value="Chromosome 2"/>
</dbReference>
<dbReference type="InterPro" id="IPR000387">
    <property type="entry name" value="Tyr_Pase_dom"/>
</dbReference>
<dbReference type="GO" id="GO:0008138">
    <property type="term" value="F:protein tyrosine/serine/threonine phosphatase activity"/>
    <property type="evidence" value="ECO:0007669"/>
    <property type="project" value="TreeGrafter"/>
</dbReference>
<dbReference type="GO" id="GO:0005634">
    <property type="term" value="C:nucleus"/>
    <property type="evidence" value="ECO:0007669"/>
    <property type="project" value="GOC"/>
</dbReference>
<dbReference type="InterPro" id="IPR053239">
    <property type="entry name" value="Dual_spec_PTase"/>
</dbReference>
<dbReference type="GeneID" id="11498140"/>
<name>G0W6V5_NAUDC</name>
<evidence type="ECO:0000256" key="1">
    <source>
        <dbReference type="ARBA" id="ARBA00022801"/>
    </source>
</evidence>
<sequence>MSSSSTLNDKIDIKASSSSDAPHKITKSGNNDKNIHNIITEFETISVDEASNLLQMHRSMRLPECADIFPWLHANGTSNLSLPPIINERSKFVTMLRSCPIHSKDWIDNSGYLKNSIVPSSLFIPWHDQTINKYLDINNQANKHEICSILRNMFIDDLPSLTAKENSHLIDKFVKIALTFKILPFLKTDLLAMRKYCEKNVGFGCNNSLTSSSNCMNQSASWKQAGTFRRFDLQPARILEISSNIIIYCFKYDEVNNCFTHIDKCENCFEMGLFINFALHAMHKNYSQNKNDNIYELKRQPKISILNYNSLLDFTPEELPSSILRNLPMSKDIHSKDIIKSSKLGILSPFEIETFNNWDKDITYHERLEISRATSTTFISEKLWCGNLTDFQFYKQLMDNDISNIHEFYHSQDGILKRYPYYSPKNTIVTLPRLSTENLLESELKIFNIPNFNNIDNSIPIFLYIKCTENSTLPNIDKLWNILKYGLTIVKDCLSAENTNAAIKFNIMSTDSPLININDDSGAGANETQTKMYPAYQLSFPSSGSITLGSLNISSIQLILNTCYLIYQISQLKLPNNNNAIDFNTFLYCKDGYTETSLLLVAYLIFLWDVSLEETLLRLHLDKDRPFYLFSVDLQVLAHLQTILREFSPKREHNRIKYKTQLANYMISINEDSLNEVNMSPNRMMIEISQEMFSNIFLIKIPTKVSELIKLNGPLPSRILNHLYLGSLDHAQNPVLLKKLKINYIVSVGENLSWTDSTNRNNNSHSTIIKKRQRGISTPIRPGIYRYDETMDINSYRKRGSTIPNEQDSIDNEDDIKHEDRIIEIDGFKILHIDNLQDNGKDPLLTQLNNILEFINECYENDGKVLIHCMVGVSRSATVCIAECMKRLNCNVLKAYLFVRMRRLNIIIQPNLMFMYELLKWQELQGVAKDDPIEWNILCKSIAELNTKYI</sequence>
<dbReference type="HOGENOM" id="CLU_365223_0_0_1"/>
<dbReference type="InterPro" id="IPR003595">
    <property type="entry name" value="Tyr_Pase_cat"/>
</dbReference>
<dbReference type="PROSITE" id="PS50054">
    <property type="entry name" value="TYR_PHOSPHATASE_DUAL"/>
    <property type="match status" value="1"/>
</dbReference>
<dbReference type="AlphaFoldDB" id="G0W6V5"/>
<keyword evidence="1" id="KW-0378">Hydrolase</keyword>
<evidence type="ECO:0000313" key="6">
    <source>
        <dbReference type="EMBL" id="CCD23516.1"/>
    </source>
</evidence>
<dbReference type="SMART" id="SM00404">
    <property type="entry name" value="PTPc_motif"/>
    <property type="match status" value="1"/>
</dbReference>
<dbReference type="PANTHER" id="PTHR47550">
    <property type="entry name" value="DUAL SPECIFICITY PROTEIN PHOSPHATASE PPS1"/>
    <property type="match status" value="1"/>
</dbReference>
<gene>
    <name evidence="6" type="primary">NDAI0B04820</name>
    <name evidence="6" type="ordered locus">NDAI_0B04820</name>
</gene>
<evidence type="ECO:0000259" key="5">
    <source>
        <dbReference type="PROSITE" id="PS50056"/>
    </source>
</evidence>
<dbReference type="Pfam" id="PF00782">
    <property type="entry name" value="DSPc"/>
    <property type="match status" value="1"/>
</dbReference>
<keyword evidence="7" id="KW-1185">Reference proteome</keyword>
<evidence type="ECO:0000313" key="7">
    <source>
        <dbReference type="Proteomes" id="UP000000689"/>
    </source>
</evidence>
<protein>
    <submittedName>
        <fullName evidence="6">Uncharacterized protein</fullName>
    </submittedName>
</protein>
<dbReference type="KEGG" id="ndi:NDAI_0B04820"/>
<dbReference type="InterPro" id="IPR020422">
    <property type="entry name" value="TYR_PHOSPHATASE_DUAL_dom"/>
</dbReference>
<feature type="domain" description="Tyrosine-protein phosphatase" evidence="4">
    <location>
        <begin position="715"/>
        <end position="927"/>
    </location>
</feature>
<dbReference type="InterPro" id="IPR016130">
    <property type="entry name" value="Tyr_Pase_AS"/>
</dbReference>
<dbReference type="InterPro" id="IPR029021">
    <property type="entry name" value="Prot-tyrosine_phosphatase-like"/>
</dbReference>
<dbReference type="PROSITE" id="PS00383">
    <property type="entry name" value="TYR_PHOSPHATASE_1"/>
    <property type="match status" value="1"/>
</dbReference>
<evidence type="ECO:0000259" key="4">
    <source>
        <dbReference type="PROSITE" id="PS50054"/>
    </source>
</evidence>
<dbReference type="OrthoDB" id="273181at2759"/>
<dbReference type="InterPro" id="IPR000340">
    <property type="entry name" value="Dual-sp_phosphatase_cat-dom"/>
</dbReference>
<evidence type="ECO:0000256" key="3">
    <source>
        <dbReference type="SAM" id="MobiDB-lite"/>
    </source>
</evidence>
<dbReference type="RefSeq" id="XP_003668759.1">
    <property type="nucleotide sequence ID" value="XM_003668711.1"/>
</dbReference>
<keyword evidence="2" id="KW-0904">Protein phosphatase</keyword>
<dbReference type="SUPFAM" id="SSF52799">
    <property type="entry name" value="(Phosphotyrosine protein) phosphatases II"/>
    <property type="match status" value="1"/>
</dbReference>
<dbReference type="Gene3D" id="3.90.190.10">
    <property type="entry name" value="Protein tyrosine phosphatase superfamily"/>
    <property type="match status" value="1"/>
</dbReference>
<accession>G0W6V5</accession>
<dbReference type="GO" id="GO:0033260">
    <property type="term" value="P:nuclear DNA replication"/>
    <property type="evidence" value="ECO:0007669"/>
    <property type="project" value="TreeGrafter"/>
</dbReference>
<dbReference type="PANTHER" id="PTHR47550:SF1">
    <property type="entry name" value="DUAL SPECIFICITY PROTEIN PHOSPHATASE PPS1"/>
    <property type="match status" value="1"/>
</dbReference>
<feature type="domain" description="Tyrosine specific protein phosphatases" evidence="5">
    <location>
        <begin position="849"/>
        <end position="914"/>
    </location>
</feature>
<dbReference type="SMART" id="SM00195">
    <property type="entry name" value="DSPc"/>
    <property type="match status" value="1"/>
</dbReference>
<evidence type="ECO:0000256" key="2">
    <source>
        <dbReference type="ARBA" id="ARBA00022912"/>
    </source>
</evidence>
<organism evidence="6 7">
    <name type="scientific">Naumovozyma dairenensis (strain ATCC 10597 / BCRC 20456 / CBS 421 / NBRC 0211 / NRRL Y-12639)</name>
    <name type="common">Saccharomyces dairenensis</name>
    <dbReference type="NCBI Taxonomy" id="1071378"/>
    <lineage>
        <taxon>Eukaryota</taxon>
        <taxon>Fungi</taxon>
        <taxon>Dikarya</taxon>
        <taxon>Ascomycota</taxon>
        <taxon>Saccharomycotina</taxon>
        <taxon>Saccharomycetes</taxon>
        <taxon>Saccharomycetales</taxon>
        <taxon>Saccharomycetaceae</taxon>
        <taxon>Naumovozyma</taxon>
    </lineage>
</organism>
<dbReference type="eggNOG" id="KOG1716">
    <property type="taxonomic scope" value="Eukaryota"/>
</dbReference>
<dbReference type="PROSITE" id="PS50056">
    <property type="entry name" value="TYR_PHOSPHATASE_2"/>
    <property type="match status" value="1"/>
</dbReference>